<evidence type="ECO:0000313" key="3">
    <source>
        <dbReference type="Proteomes" id="UP001369815"/>
    </source>
</evidence>
<dbReference type="Proteomes" id="UP001369815">
    <property type="component" value="Unassembled WGS sequence"/>
</dbReference>
<sequence>MTSSMDKGLNLHLSPGLSTPAKSGYDVILDILAEMREQGADVPPVVLTLVSQLYTRAYAAEENSDRLASKYIRLQAEHTRLVVESNQYCKDGNEAWKTKAKKTLYDDMQRSVDALIEAKRELQDAMKGMFDERLAMSTEVVALRKEVTELRKEKGVLAAEIAIRSSGK</sequence>
<evidence type="ECO:0000313" key="2">
    <source>
        <dbReference type="EMBL" id="KAK6953683.1"/>
    </source>
</evidence>
<protein>
    <submittedName>
        <fullName evidence="2">Uncharacterized protein</fullName>
    </submittedName>
</protein>
<keyword evidence="3" id="KW-1185">Reference proteome</keyword>
<reference evidence="2 3" key="1">
    <citation type="journal article" date="2024" name="Front Chem Biol">
        <title>Unveiling the potential of Daldinia eschscholtzii MFLUCC 19-0629 through bioactivity and bioinformatics studies for enhanced sustainable agriculture production.</title>
        <authorList>
            <person name="Brooks S."/>
            <person name="Weaver J.A."/>
            <person name="Klomchit A."/>
            <person name="Alharthi S.A."/>
            <person name="Onlamun T."/>
            <person name="Nurani R."/>
            <person name="Vong T.K."/>
            <person name="Alberti F."/>
            <person name="Greco C."/>
        </authorList>
    </citation>
    <scope>NUCLEOTIDE SEQUENCE [LARGE SCALE GENOMIC DNA]</scope>
    <source>
        <strain evidence="2">MFLUCC 19-0629</strain>
    </source>
</reference>
<keyword evidence="1" id="KW-0175">Coiled coil</keyword>
<name>A0AAX6MMK6_9PEZI</name>
<organism evidence="2 3">
    <name type="scientific">Daldinia eschscholtzii</name>
    <dbReference type="NCBI Taxonomy" id="292717"/>
    <lineage>
        <taxon>Eukaryota</taxon>
        <taxon>Fungi</taxon>
        <taxon>Dikarya</taxon>
        <taxon>Ascomycota</taxon>
        <taxon>Pezizomycotina</taxon>
        <taxon>Sordariomycetes</taxon>
        <taxon>Xylariomycetidae</taxon>
        <taxon>Xylariales</taxon>
        <taxon>Hypoxylaceae</taxon>
        <taxon>Daldinia</taxon>
    </lineage>
</organism>
<proteinExistence type="predicted"/>
<dbReference type="AlphaFoldDB" id="A0AAX6MMK6"/>
<gene>
    <name evidence="2" type="ORF">Daesc_005988</name>
</gene>
<evidence type="ECO:0000256" key="1">
    <source>
        <dbReference type="SAM" id="Coils"/>
    </source>
</evidence>
<feature type="coiled-coil region" evidence="1">
    <location>
        <begin position="105"/>
        <end position="160"/>
    </location>
</feature>
<accession>A0AAX6MMK6</accession>
<dbReference type="EMBL" id="JBANMG010000005">
    <property type="protein sequence ID" value="KAK6953683.1"/>
    <property type="molecule type" value="Genomic_DNA"/>
</dbReference>
<comment type="caution">
    <text evidence="2">The sequence shown here is derived from an EMBL/GenBank/DDBJ whole genome shotgun (WGS) entry which is preliminary data.</text>
</comment>